<feature type="region of interest" description="Disordered" evidence="1">
    <location>
        <begin position="1"/>
        <end position="77"/>
    </location>
</feature>
<reference evidence="2 3" key="1">
    <citation type="submission" date="2015-08" db="EMBL/GenBank/DDBJ databases">
        <title>Genome sequencing of Penicillium nordicum.</title>
        <authorList>
            <person name="Nguyen H.D."/>
            <person name="Seifert K.A."/>
        </authorList>
    </citation>
    <scope>NUCLEOTIDE SEQUENCE [LARGE SCALE GENOMIC DNA]</scope>
    <source>
        <strain evidence="2 3">DAOMC 185683</strain>
    </source>
</reference>
<gene>
    <name evidence="2" type="ORF">ACN38_g11904</name>
</gene>
<evidence type="ECO:0000256" key="1">
    <source>
        <dbReference type="SAM" id="MobiDB-lite"/>
    </source>
</evidence>
<protein>
    <submittedName>
        <fullName evidence="2">Uncharacterized protein</fullName>
    </submittedName>
</protein>
<feature type="compositionally biased region" description="Basic and acidic residues" evidence="1">
    <location>
        <begin position="9"/>
        <end position="21"/>
    </location>
</feature>
<evidence type="ECO:0000313" key="2">
    <source>
        <dbReference type="EMBL" id="KOS37306.1"/>
    </source>
</evidence>
<keyword evidence="3" id="KW-1185">Reference proteome</keyword>
<dbReference type="AlphaFoldDB" id="A0A0M8NQH1"/>
<dbReference type="EMBL" id="LHQQ01000332">
    <property type="protein sequence ID" value="KOS37306.1"/>
    <property type="molecule type" value="Genomic_DNA"/>
</dbReference>
<accession>A0A0M8NQH1</accession>
<feature type="compositionally biased region" description="Polar residues" evidence="1">
    <location>
        <begin position="42"/>
        <end position="53"/>
    </location>
</feature>
<dbReference type="Proteomes" id="UP000037696">
    <property type="component" value="Unassembled WGS sequence"/>
</dbReference>
<evidence type="ECO:0000313" key="3">
    <source>
        <dbReference type="Proteomes" id="UP000037696"/>
    </source>
</evidence>
<organism evidence="2 3">
    <name type="scientific">Penicillium nordicum</name>
    <dbReference type="NCBI Taxonomy" id="229535"/>
    <lineage>
        <taxon>Eukaryota</taxon>
        <taxon>Fungi</taxon>
        <taxon>Dikarya</taxon>
        <taxon>Ascomycota</taxon>
        <taxon>Pezizomycotina</taxon>
        <taxon>Eurotiomycetes</taxon>
        <taxon>Eurotiomycetidae</taxon>
        <taxon>Eurotiales</taxon>
        <taxon>Aspergillaceae</taxon>
        <taxon>Penicillium</taxon>
    </lineage>
</organism>
<comment type="caution">
    <text evidence="2">The sequence shown here is derived from an EMBL/GenBank/DDBJ whole genome shotgun (WGS) entry which is preliminary data.</text>
</comment>
<name>A0A0M8NQH1_9EURO</name>
<sequence>MRHVSDSPLEEKKSGTKERNHTEKKKRSKNKRTDNKKKSNHLHSTTSITSTPTAFYLKRMHKEREEKWKKNKLVKRL</sequence>
<proteinExistence type="predicted"/>